<organism evidence="2 3">
    <name type="scientific">Anas platyrhynchos</name>
    <name type="common">Mallard</name>
    <name type="synonym">Anas boschas</name>
    <dbReference type="NCBI Taxonomy" id="8839"/>
    <lineage>
        <taxon>Eukaryota</taxon>
        <taxon>Metazoa</taxon>
        <taxon>Chordata</taxon>
        <taxon>Craniata</taxon>
        <taxon>Vertebrata</taxon>
        <taxon>Euteleostomi</taxon>
        <taxon>Archelosauria</taxon>
        <taxon>Archosauria</taxon>
        <taxon>Dinosauria</taxon>
        <taxon>Saurischia</taxon>
        <taxon>Theropoda</taxon>
        <taxon>Coelurosauria</taxon>
        <taxon>Aves</taxon>
        <taxon>Neognathae</taxon>
        <taxon>Galloanserae</taxon>
        <taxon>Anseriformes</taxon>
        <taxon>Anatidae</taxon>
        <taxon>Anatinae</taxon>
        <taxon>Anas</taxon>
    </lineage>
</organism>
<proteinExistence type="predicted"/>
<sequence>MPLLDLASYSIIINKTERHSDIFAPADSLLKDKHENKTDIRSRSFSTARGARLITGNKKLLDSNQPLPVTSGPSSHQPAMPSYDPSAVCAGSRCSKLKAVRARSAPNTSTVALLQPSLADTLARSHHVFYEGLRNNRTEENTCSPSGKGLPKGQIPHAYPLMLSTWHRGAVVQRKAHLRNSQLC</sequence>
<reference evidence="3" key="1">
    <citation type="journal article" date="2013" name="Nat. Genet.">
        <title>The duck genome and transcriptome provide insight into an avian influenza virus reservoir species.</title>
        <authorList>
            <person name="Huang Y."/>
            <person name="Li Y."/>
            <person name="Burt D.W."/>
            <person name="Chen H."/>
            <person name="Zhang Y."/>
            <person name="Qian W."/>
            <person name="Kim H."/>
            <person name="Gan S."/>
            <person name="Zhao Y."/>
            <person name="Li J."/>
            <person name="Yi K."/>
            <person name="Feng H."/>
            <person name="Zhu P."/>
            <person name="Li B."/>
            <person name="Liu Q."/>
            <person name="Fairley S."/>
            <person name="Magor K.E."/>
            <person name="Du Z."/>
            <person name="Hu X."/>
            <person name="Goodman L."/>
            <person name="Tafer H."/>
            <person name="Vignal A."/>
            <person name="Lee T."/>
            <person name="Kim K.W."/>
            <person name="Sheng Z."/>
            <person name="An Y."/>
            <person name="Searle S."/>
            <person name="Herrero J."/>
            <person name="Groenen M.A."/>
            <person name="Crooijmans R.P."/>
            <person name="Faraut T."/>
            <person name="Cai Q."/>
            <person name="Webster R.G."/>
            <person name="Aldridge J.R."/>
            <person name="Warren W.C."/>
            <person name="Bartschat S."/>
            <person name="Kehr S."/>
            <person name="Marz M."/>
            <person name="Stadler P.F."/>
            <person name="Smith J."/>
            <person name="Kraus R.H."/>
            <person name="Zhao Y."/>
            <person name="Ren L."/>
            <person name="Fei J."/>
            <person name="Morisson M."/>
            <person name="Kaiser P."/>
            <person name="Griffin D.K."/>
            <person name="Rao M."/>
            <person name="Pitel F."/>
            <person name="Wang J."/>
            <person name="Li N."/>
        </authorList>
    </citation>
    <scope>NUCLEOTIDE SEQUENCE [LARGE SCALE GENOMIC DNA]</scope>
</reference>
<evidence type="ECO:0000313" key="3">
    <source>
        <dbReference type="Proteomes" id="UP000296049"/>
    </source>
</evidence>
<keyword evidence="3" id="KW-1185">Reference proteome</keyword>
<feature type="compositionally biased region" description="Polar residues" evidence="1">
    <location>
        <begin position="62"/>
        <end position="77"/>
    </location>
</feature>
<accession>R0JIM7</accession>
<gene>
    <name evidence="2" type="ORF">Anapl_06130</name>
</gene>
<feature type="region of interest" description="Disordered" evidence="1">
    <location>
        <begin position="57"/>
        <end position="83"/>
    </location>
</feature>
<protein>
    <submittedName>
        <fullName evidence="2">Uncharacterized protein</fullName>
    </submittedName>
</protein>
<evidence type="ECO:0000313" key="2">
    <source>
        <dbReference type="EMBL" id="EOA97125.1"/>
    </source>
</evidence>
<name>R0JIM7_ANAPL</name>
<evidence type="ECO:0000256" key="1">
    <source>
        <dbReference type="SAM" id="MobiDB-lite"/>
    </source>
</evidence>
<dbReference type="AlphaFoldDB" id="R0JIM7"/>
<dbReference type="Proteomes" id="UP000296049">
    <property type="component" value="Unassembled WGS sequence"/>
</dbReference>
<dbReference type="EMBL" id="KB743771">
    <property type="protein sequence ID" value="EOA97125.1"/>
    <property type="molecule type" value="Genomic_DNA"/>
</dbReference>